<dbReference type="InterPro" id="IPR027417">
    <property type="entry name" value="P-loop_NTPase"/>
</dbReference>
<keyword evidence="5" id="KW-1185">Reference proteome</keyword>
<sequence>MAPQIESNNDLDKILRENFTSEFRKGYITVTNVCLPSRYDEFAEVIENFEVRDDDVWVCSFPKTGTTWTQEMIWCIANDLDFEGAKVRLAERFPFLEYSVLFDYTTILPRYPEMKLPQLVLDSVEYTKNRASPRFIKTHLPFTLLPRQLRTGEKKPKIVYVARNPKDTCVSYYYHCRLMEGYRGDFNNFSRLFLGEKRSFAPYWDHVLDFWNRRTDSNVLFLKYEDMKANLSTVIEKSSAFFSKIMSSDETKALTQHLSFANMKSNPAVNYEDHIKMNRQMKSINVDGEFIRSGKVDQWREEMSESVIERFDNLTKDKFSSQNLFF</sequence>
<dbReference type="PANTHER" id="PTHR11783">
    <property type="entry name" value="SULFOTRANSFERASE SULT"/>
    <property type="match status" value="1"/>
</dbReference>
<dbReference type="GO" id="GO:0008146">
    <property type="term" value="F:sulfotransferase activity"/>
    <property type="evidence" value="ECO:0007669"/>
    <property type="project" value="InterPro"/>
</dbReference>
<evidence type="ECO:0000256" key="1">
    <source>
        <dbReference type="ARBA" id="ARBA00005771"/>
    </source>
</evidence>
<organism evidence="4 5">
    <name type="scientific">Habropoda laboriosa</name>
    <dbReference type="NCBI Taxonomy" id="597456"/>
    <lineage>
        <taxon>Eukaryota</taxon>
        <taxon>Metazoa</taxon>
        <taxon>Ecdysozoa</taxon>
        <taxon>Arthropoda</taxon>
        <taxon>Hexapoda</taxon>
        <taxon>Insecta</taxon>
        <taxon>Pterygota</taxon>
        <taxon>Neoptera</taxon>
        <taxon>Endopterygota</taxon>
        <taxon>Hymenoptera</taxon>
        <taxon>Apocrita</taxon>
        <taxon>Aculeata</taxon>
        <taxon>Apoidea</taxon>
        <taxon>Anthophila</taxon>
        <taxon>Apidae</taxon>
        <taxon>Habropoda</taxon>
    </lineage>
</organism>
<dbReference type="Pfam" id="PF00685">
    <property type="entry name" value="Sulfotransfer_1"/>
    <property type="match status" value="1"/>
</dbReference>
<evidence type="ECO:0000259" key="3">
    <source>
        <dbReference type="Pfam" id="PF00685"/>
    </source>
</evidence>
<protein>
    <submittedName>
        <fullName evidence="4">Sulfotransferase 4A1</fullName>
    </submittedName>
</protein>
<dbReference type="InterPro" id="IPR000863">
    <property type="entry name" value="Sulfotransferase_dom"/>
</dbReference>
<dbReference type="OrthoDB" id="205623at2759"/>
<gene>
    <name evidence="4" type="ORF">WH47_11321</name>
</gene>
<feature type="domain" description="Sulfotransferase" evidence="3">
    <location>
        <begin position="53"/>
        <end position="320"/>
    </location>
</feature>
<dbReference type="Gene3D" id="3.40.50.300">
    <property type="entry name" value="P-loop containing nucleotide triphosphate hydrolases"/>
    <property type="match status" value="1"/>
</dbReference>
<evidence type="ECO:0000313" key="4">
    <source>
        <dbReference type="EMBL" id="KOC59245.1"/>
    </source>
</evidence>
<dbReference type="AlphaFoldDB" id="A0A0L7QKY3"/>
<comment type="similarity">
    <text evidence="1">Belongs to the sulfotransferase 1 family.</text>
</comment>
<evidence type="ECO:0000256" key="2">
    <source>
        <dbReference type="ARBA" id="ARBA00022679"/>
    </source>
</evidence>
<dbReference type="STRING" id="597456.A0A0L7QKY3"/>
<dbReference type="SUPFAM" id="SSF52540">
    <property type="entry name" value="P-loop containing nucleoside triphosphate hydrolases"/>
    <property type="match status" value="1"/>
</dbReference>
<dbReference type="Proteomes" id="UP000053825">
    <property type="component" value="Unassembled WGS sequence"/>
</dbReference>
<reference evidence="4 5" key="1">
    <citation type="submission" date="2015-07" db="EMBL/GenBank/DDBJ databases">
        <title>The genome of Habropoda laboriosa.</title>
        <authorList>
            <person name="Pan H."/>
            <person name="Kapheim K."/>
        </authorList>
    </citation>
    <scope>NUCLEOTIDE SEQUENCE [LARGE SCALE GENOMIC DNA]</scope>
    <source>
        <strain evidence="4">0110345459</strain>
    </source>
</reference>
<keyword evidence="2 4" id="KW-0808">Transferase</keyword>
<dbReference type="EMBL" id="KQ414940">
    <property type="protein sequence ID" value="KOC59245.1"/>
    <property type="molecule type" value="Genomic_DNA"/>
</dbReference>
<accession>A0A0L7QKY3</accession>
<proteinExistence type="inferred from homology"/>
<name>A0A0L7QKY3_9HYME</name>
<evidence type="ECO:0000313" key="5">
    <source>
        <dbReference type="Proteomes" id="UP000053825"/>
    </source>
</evidence>